<dbReference type="Proteomes" id="UP000267521">
    <property type="component" value="Unassembled WGS sequence"/>
</dbReference>
<evidence type="ECO:0000256" key="1">
    <source>
        <dbReference type="SAM" id="SignalP"/>
    </source>
</evidence>
<comment type="caution">
    <text evidence="2">The sequence shown here is derived from an EMBL/GenBank/DDBJ whole genome shotgun (WGS) entry which is preliminary data.</text>
</comment>
<gene>
    <name evidence="2" type="ORF">EBQ26_08485</name>
</gene>
<name>A0A3M6Q397_9BURK</name>
<feature type="chain" id="PRO_5017938253" description="Lipoprotein" evidence="1">
    <location>
        <begin position="27"/>
        <end position="150"/>
    </location>
</feature>
<sequence length="150" mass="16710">MKTRLTRLSATARMYGLGLCAAAALAACSTQTATDNRPPEEIVKQRAAERWDALLAADYTKAYGYLAPTVRTVKSLEGYKLGLRVVDGKDSPWKKYEIRQVSCQEQAQSCKATVAIEAILSVPKFAGMTATAEAEEEWILQDGQWYYYMR</sequence>
<reference evidence="2 3" key="1">
    <citation type="submission" date="2018-10" db="EMBL/GenBank/DDBJ databases">
        <title>Comamonadaceae CDC group NO-1 genome sequencing and assembly.</title>
        <authorList>
            <person name="Bernier A.-M."/>
            <person name="Bernard K."/>
        </authorList>
    </citation>
    <scope>NUCLEOTIDE SEQUENCE [LARGE SCALE GENOMIC DNA]</scope>
    <source>
        <strain evidence="2 3">NML970147</strain>
    </source>
</reference>
<dbReference type="RefSeq" id="WP_122238580.1">
    <property type="nucleotide sequence ID" value="NZ_RDQM01000009.1"/>
</dbReference>
<dbReference type="PROSITE" id="PS51257">
    <property type="entry name" value="PROKAR_LIPOPROTEIN"/>
    <property type="match status" value="1"/>
</dbReference>
<feature type="signal peptide" evidence="1">
    <location>
        <begin position="1"/>
        <end position="26"/>
    </location>
</feature>
<dbReference type="EMBL" id="RDQM01000009">
    <property type="protein sequence ID" value="RMW97682.1"/>
    <property type="molecule type" value="Genomic_DNA"/>
</dbReference>
<evidence type="ECO:0000313" key="2">
    <source>
        <dbReference type="EMBL" id="RMW97682.1"/>
    </source>
</evidence>
<proteinExistence type="predicted"/>
<dbReference type="AlphaFoldDB" id="A0A3M6Q397"/>
<accession>A0A3M6Q397</accession>
<organism evidence="2 3">
    <name type="scientific">Allofranklinella schreckenbergeri</name>
    <dbReference type="NCBI Taxonomy" id="1076744"/>
    <lineage>
        <taxon>Bacteria</taxon>
        <taxon>Pseudomonadati</taxon>
        <taxon>Pseudomonadota</taxon>
        <taxon>Betaproteobacteria</taxon>
        <taxon>Burkholderiales</taxon>
        <taxon>Comamonadaceae</taxon>
        <taxon>Allofranklinella</taxon>
    </lineage>
</organism>
<keyword evidence="1" id="KW-0732">Signal</keyword>
<evidence type="ECO:0000313" key="3">
    <source>
        <dbReference type="Proteomes" id="UP000267521"/>
    </source>
</evidence>
<protein>
    <recommendedName>
        <fullName evidence="4">Lipoprotein</fullName>
    </recommendedName>
</protein>
<evidence type="ECO:0008006" key="4">
    <source>
        <dbReference type="Google" id="ProtNLM"/>
    </source>
</evidence>